<dbReference type="SUPFAM" id="SSF50346">
    <property type="entry name" value="PRC-barrel domain"/>
    <property type="match status" value="1"/>
</dbReference>
<evidence type="ECO:0000313" key="3">
    <source>
        <dbReference type="Proteomes" id="UP001501295"/>
    </source>
</evidence>
<dbReference type="Pfam" id="PF05239">
    <property type="entry name" value="PRC"/>
    <property type="match status" value="1"/>
</dbReference>
<proteinExistence type="predicted"/>
<name>A0ABP8VY07_9MICO</name>
<dbReference type="InterPro" id="IPR027275">
    <property type="entry name" value="PRC-brl_dom"/>
</dbReference>
<evidence type="ECO:0000259" key="1">
    <source>
        <dbReference type="Pfam" id="PF05239"/>
    </source>
</evidence>
<dbReference type="InterPro" id="IPR014747">
    <property type="entry name" value="Bac_photo_RC_H_C"/>
</dbReference>
<reference evidence="3" key="1">
    <citation type="journal article" date="2019" name="Int. J. Syst. Evol. Microbiol.">
        <title>The Global Catalogue of Microorganisms (GCM) 10K type strain sequencing project: providing services to taxonomists for standard genome sequencing and annotation.</title>
        <authorList>
            <consortium name="The Broad Institute Genomics Platform"/>
            <consortium name="The Broad Institute Genome Sequencing Center for Infectious Disease"/>
            <person name="Wu L."/>
            <person name="Ma J."/>
        </authorList>
    </citation>
    <scope>NUCLEOTIDE SEQUENCE [LARGE SCALE GENOMIC DNA]</scope>
    <source>
        <strain evidence="3">JCM 18956</strain>
    </source>
</reference>
<feature type="domain" description="PRC-barrel" evidence="1">
    <location>
        <begin position="7"/>
        <end position="75"/>
    </location>
</feature>
<accession>A0ABP8VY07</accession>
<dbReference type="Gene3D" id="3.90.50.10">
    <property type="entry name" value="Photosynthetic Reaction Center, subunit H, domain 2"/>
    <property type="match status" value="1"/>
</dbReference>
<comment type="caution">
    <text evidence="2">The sequence shown here is derived from an EMBL/GenBank/DDBJ whole genome shotgun (WGS) entry which is preliminary data.</text>
</comment>
<dbReference type="InterPro" id="IPR011033">
    <property type="entry name" value="PRC_barrel-like_sf"/>
</dbReference>
<dbReference type="EMBL" id="BAABLM010000003">
    <property type="protein sequence ID" value="GAA4675034.1"/>
    <property type="molecule type" value="Genomic_DNA"/>
</dbReference>
<sequence length="118" mass="13122">MFEPENIREWLGLNVVDQDGDKVGTLESYYFDTATEKPAFATVQMGLLGGKRLTFVPLEGVLTSPKYLKVAYGKKVIKDAPSIDTDGELEASKEPEIYQHYGLTYSAGTSGERRLGRR</sequence>
<organism evidence="2 3">
    <name type="scientific">Frondihabitans cladoniiphilus</name>
    <dbReference type="NCBI Taxonomy" id="715785"/>
    <lineage>
        <taxon>Bacteria</taxon>
        <taxon>Bacillati</taxon>
        <taxon>Actinomycetota</taxon>
        <taxon>Actinomycetes</taxon>
        <taxon>Micrococcales</taxon>
        <taxon>Microbacteriaceae</taxon>
        <taxon>Frondihabitans</taxon>
    </lineage>
</organism>
<keyword evidence="3" id="KW-1185">Reference proteome</keyword>
<gene>
    <name evidence="2" type="ORF">GCM10025780_19440</name>
</gene>
<dbReference type="RefSeq" id="WP_345375652.1">
    <property type="nucleotide sequence ID" value="NZ_BAABLM010000003.1"/>
</dbReference>
<dbReference type="Proteomes" id="UP001501295">
    <property type="component" value="Unassembled WGS sequence"/>
</dbReference>
<protein>
    <submittedName>
        <fullName evidence="2">PRC-barrel domain-containing protein</fullName>
    </submittedName>
</protein>
<evidence type="ECO:0000313" key="2">
    <source>
        <dbReference type="EMBL" id="GAA4675034.1"/>
    </source>
</evidence>